<feature type="compositionally biased region" description="Basic and acidic residues" evidence="1">
    <location>
        <begin position="56"/>
        <end position="65"/>
    </location>
</feature>
<dbReference type="Proteomes" id="UP001623348">
    <property type="component" value="Unassembled WGS sequence"/>
</dbReference>
<accession>A0ABC9WUY3</accession>
<sequence length="85" mass="9432">MTTVESLCISKRIRIVRDERHWTQAATSERAALVLKRNLERNGPCSLEAVCPDPRNAVEDTRELPEVSQDEYGEEDHGPATAGGV</sequence>
<protein>
    <submittedName>
        <fullName evidence="2">WD repeat and FYVE domain-containing protein 3</fullName>
    </submittedName>
</protein>
<proteinExistence type="predicted"/>
<evidence type="ECO:0000256" key="1">
    <source>
        <dbReference type="SAM" id="MobiDB-lite"/>
    </source>
</evidence>
<dbReference type="AlphaFoldDB" id="A0ABC9WUY3"/>
<dbReference type="EMBL" id="BAAFJT010000004">
    <property type="protein sequence ID" value="GAB0189258.1"/>
    <property type="molecule type" value="Genomic_DNA"/>
</dbReference>
<keyword evidence="3" id="KW-1185">Reference proteome</keyword>
<evidence type="ECO:0000313" key="2">
    <source>
        <dbReference type="EMBL" id="GAB0189258.1"/>
    </source>
</evidence>
<feature type="region of interest" description="Disordered" evidence="1">
    <location>
        <begin position="56"/>
        <end position="85"/>
    </location>
</feature>
<reference evidence="2 3" key="1">
    <citation type="submission" date="2024-06" db="EMBL/GenBank/DDBJ databases">
        <title>The draft genome of Grus japonensis, version 3.</title>
        <authorList>
            <person name="Nabeshima K."/>
            <person name="Suzuki S."/>
            <person name="Onuma M."/>
        </authorList>
    </citation>
    <scope>NUCLEOTIDE SEQUENCE [LARGE SCALE GENOMIC DNA]</scope>
    <source>
        <strain evidence="2 3">451A</strain>
    </source>
</reference>
<name>A0ABC9WUY3_GRUJA</name>
<comment type="caution">
    <text evidence="2">The sequence shown here is derived from an EMBL/GenBank/DDBJ whole genome shotgun (WGS) entry which is preliminary data.</text>
</comment>
<evidence type="ECO:0000313" key="3">
    <source>
        <dbReference type="Proteomes" id="UP001623348"/>
    </source>
</evidence>
<gene>
    <name evidence="2" type="ORF">GRJ2_001391100</name>
</gene>
<organism evidence="2 3">
    <name type="scientific">Grus japonensis</name>
    <name type="common">Japanese crane</name>
    <name type="synonym">Red-crowned crane</name>
    <dbReference type="NCBI Taxonomy" id="30415"/>
    <lineage>
        <taxon>Eukaryota</taxon>
        <taxon>Metazoa</taxon>
        <taxon>Chordata</taxon>
        <taxon>Craniata</taxon>
        <taxon>Vertebrata</taxon>
        <taxon>Euteleostomi</taxon>
        <taxon>Archelosauria</taxon>
        <taxon>Archosauria</taxon>
        <taxon>Dinosauria</taxon>
        <taxon>Saurischia</taxon>
        <taxon>Theropoda</taxon>
        <taxon>Coelurosauria</taxon>
        <taxon>Aves</taxon>
        <taxon>Neognathae</taxon>
        <taxon>Neoaves</taxon>
        <taxon>Gruiformes</taxon>
        <taxon>Gruidae</taxon>
        <taxon>Grus</taxon>
    </lineage>
</organism>